<accession>A0ABD2CX08</accession>
<proteinExistence type="predicted"/>
<organism evidence="1 2">
    <name type="scientific">Vespula maculifrons</name>
    <name type="common">Eastern yellow jacket</name>
    <name type="synonym">Wasp</name>
    <dbReference type="NCBI Taxonomy" id="7453"/>
    <lineage>
        <taxon>Eukaryota</taxon>
        <taxon>Metazoa</taxon>
        <taxon>Ecdysozoa</taxon>
        <taxon>Arthropoda</taxon>
        <taxon>Hexapoda</taxon>
        <taxon>Insecta</taxon>
        <taxon>Pterygota</taxon>
        <taxon>Neoptera</taxon>
        <taxon>Endopterygota</taxon>
        <taxon>Hymenoptera</taxon>
        <taxon>Apocrita</taxon>
        <taxon>Aculeata</taxon>
        <taxon>Vespoidea</taxon>
        <taxon>Vespidae</taxon>
        <taxon>Vespinae</taxon>
        <taxon>Vespula</taxon>
    </lineage>
</organism>
<comment type="caution">
    <text evidence="1">The sequence shown here is derived from an EMBL/GenBank/DDBJ whole genome shotgun (WGS) entry which is preliminary data.</text>
</comment>
<name>A0ABD2CX08_VESMC</name>
<gene>
    <name evidence="1" type="ORF">V1477_002224</name>
</gene>
<protein>
    <submittedName>
        <fullName evidence="1">Uncharacterized protein</fullName>
    </submittedName>
</protein>
<keyword evidence="2" id="KW-1185">Reference proteome</keyword>
<dbReference type="EMBL" id="JAYRBN010000027">
    <property type="protein sequence ID" value="KAL2749284.1"/>
    <property type="molecule type" value="Genomic_DNA"/>
</dbReference>
<evidence type="ECO:0000313" key="1">
    <source>
        <dbReference type="EMBL" id="KAL2749284.1"/>
    </source>
</evidence>
<dbReference type="AlphaFoldDB" id="A0ABD2CX08"/>
<dbReference type="Proteomes" id="UP001607303">
    <property type="component" value="Unassembled WGS sequence"/>
</dbReference>
<sequence>MINEFSVAIKWYSLGTNRTEINDVAIWRVEKGITIMVTDSFYERRYNLQTIYTTDKVNSIINFRIPYNVIYIAI</sequence>
<evidence type="ECO:0000313" key="2">
    <source>
        <dbReference type="Proteomes" id="UP001607303"/>
    </source>
</evidence>
<reference evidence="1 2" key="1">
    <citation type="journal article" date="2024" name="Ann. Entomol. Soc. Am.">
        <title>Genomic analyses of the southern and eastern yellowjacket wasps (Hymenoptera: Vespidae) reveal evolutionary signatures of social life.</title>
        <authorList>
            <person name="Catto M.A."/>
            <person name="Caine P.B."/>
            <person name="Orr S.E."/>
            <person name="Hunt B.G."/>
            <person name="Goodisman M.A.D."/>
        </authorList>
    </citation>
    <scope>NUCLEOTIDE SEQUENCE [LARGE SCALE GENOMIC DNA]</scope>
    <source>
        <strain evidence="1">232</strain>
        <tissue evidence="1">Head and thorax</tissue>
    </source>
</reference>